<dbReference type="Pfam" id="PF11744">
    <property type="entry name" value="ALMT"/>
    <property type="match status" value="1"/>
</dbReference>
<evidence type="ECO:0000256" key="2">
    <source>
        <dbReference type="ARBA" id="ARBA00007079"/>
    </source>
</evidence>
<keyword evidence="6" id="KW-0406">Ion transport</keyword>
<feature type="transmembrane region" description="Helical" evidence="9">
    <location>
        <begin position="100"/>
        <end position="119"/>
    </location>
</feature>
<dbReference type="EMBL" id="HBJA01045276">
    <property type="protein sequence ID" value="CAE0804597.1"/>
    <property type="molecule type" value="Transcribed_RNA"/>
</dbReference>
<gene>
    <name evidence="10" type="ORF">EGYM00163_LOCUS15721</name>
    <name evidence="11" type="ORF">EGYM00163_LOCUS15722</name>
</gene>
<keyword evidence="8" id="KW-0407">Ion channel</keyword>
<keyword evidence="3" id="KW-0813">Transport</keyword>
<organism evidence="11">
    <name type="scientific">Eutreptiella gymnastica</name>
    <dbReference type="NCBI Taxonomy" id="73025"/>
    <lineage>
        <taxon>Eukaryota</taxon>
        <taxon>Discoba</taxon>
        <taxon>Euglenozoa</taxon>
        <taxon>Euglenida</taxon>
        <taxon>Spirocuta</taxon>
        <taxon>Euglenophyceae</taxon>
        <taxon>Eutreptiales</taxon>
        <taxon>Eutreptiaceae</taxon>
        <taxon>Eutreptiella</taxon>
    </lineage>
</organism>
<evidence type="ECO:0000256" key="8">
    <source>
        <dbReference type="ARBA" id="ARBA00023303"/>
    </source>
</evidence>
<evidence type="ECO:0000256" key="4">
    <source>
        <dbReference type="ARBA" id="ARBA00022692"/>
    </source>
</evidence>
<reference evidence="11" key="1">
    <citation type="submission" date="2021-01" db="EMBL/GenBank/DDBJ databases">
        <authorList>
            <person name="Corre E."/>
            <person name="Pelletier E."/>
            <person name="Niang G."/>
            <person name="Scheremetjew M."/>
            <person name="Finn R."/>
            <person name="Kale V."/>
            <person name="Holt S."/>
            <person name="Cochrane G."/>
            <person name="Meng A."/>
            <person name="Brown T."/>
            <person name="Cohen L."/>
        </authorList>
    </citation>
    <scope>NUCLEOTIDE SEQUENCE</scope>
    <source>
        <strain evidence="11">CCMP1594</strain>
    </source>
</reference>
<dbReference type="InterPro" id="IPR020966">
    <property type="entry name" value="ALMT"/>
</dbReference>
<evidence type="ECO:0000256" key="9">
    <source>
        <dbReference type="SAM" id="Phobius"/>
    </source>
</evidence>
<feature type="transmembrane region" description="Helical" evidence="9">
    <location>
        <begin position="76"/>
        <end position="94"/>
    </location>
</feature>
<dbReference type="GO" id="GO:0015743">
    <property type="term" value="P:malate transport"/>
    <property type="evidence" value="ECO:0007669"/>
    <property type="project" value="InterPro"/>
</dbReference>
<dbReference type="AlphaFoldDB" id="A0A6T1XVR9"/>
<evidence type="ECO:0008006" key="12">
    <source>
        <dbReference type="Google" id="ProtNLM"/>
    </source>
</evidence>
<dbReference type="GO" id="GO:0016020">
    <property type="term" value="C:membrane"/>
    <property type="evidence" value="ECO:0007669"/>
    <property type="project" value="UniProtKB-SubCell"/>
</dbReference>
<dbReference type="EMBL" id="HBJA01045277">
    <property type="protein sequence ID" value="CAE0804598.1"/>
    <property type="molecule type" value="Transcribed_RNA"/>
</dbReference>
<keyword evidence="4 9" id="KW-0812">Transmembrane</keyword>
<evidence type="ECO:0000256" key="1">
    <source>
        <dbReference type="ARBA" id="ARBA00004141"/>
    </source>
</evidence>
<keyword evidence="5 9" id="KW-1133">Transmembrane helix</keyword>
<protein>
    <recommendedName>
        <fullName evidence="12">DUF2421 domain-containing protein</fullName>
    </recommendedName>
</protein>
<evidence type="ECO:0000256" key="5">
    <source>
        <dbReference type="ARBA" id="ARBA00022989"/>
    </source>
</evidence>
<evidence type="ECO:0000256" key="6">
    <source>
        <dbReference type="ARBA" id="ARBA00023065"/>
    </source>
</evidence>
<comment type="similarity">
    <text evidence="2">Belongs to the aromatic acid exporter (TC 2.A.85) family.</text>
</comment>
<feature type="transmembrane region" description="Helical" evidence="9">
    <location>
        <begin position="140"/>
        <end position="161"/>
    </location>
</feature>
<dbReference type="PANTHER" id="PTHR31086">
    <property type="entry name" value="ALUMINUM-ACTIVATED MALATE TRANSPORTER 10"/>
    <property type="match status" value="1"/>
</dbReference>
<keyword evidence="7 9" id="KW-0472">Membrane</keyword>
<evidence type="ECO:0000313" key="11">
    <source>
        <dbReference type="EMBL" id="CAE0804598.1"/>
    </source>
</evidence>
<evidence type="ECO:0000313" key="10">
    <source>
        <dbReference type="EMBL" id="CAE0804597.1"/>
    </source>
</evidence>
<sequence>MAILSTAVLYPPLIRLLDGKGSWAIITGVVMSERTVGLVFQKGVYRVVGTVVGCLAVLLSLYLLDLVALVLGEDSEVCVLVALVAVVSGAVYHGKTQRLFAKYDYAFFVTALTYDYLLLHSFQYHRTSHLNMYEEAHVTWYRILSICYAVAVVMLVHVFVFPDYAGDYLLQALPERMLKTAHCIEQTIDHWLEGARLATPLQLHQAPPGLDGDPVWDTLMASVGTASLTGRSAEAAAAKAAAAEPRLLNAVLHPFWFAPRKAVASMVLPMRLDWGLCVQLCMTLRHVDMLSYAMNEEMRTRLHDHATGPTEDLRRKLRAIAHVVGRVLGAMAEGLRACAFDGVLLRRIHTDTEEARKLAAAVLKHTSKTPGAGLSLAMTEEAGLSAFVFFVCSIVDAIDSLYAGLRRLAAGGFFEWDAEEVWLRPWEGQWLHPSNDSFRSYSALVRIGEALSDSFDRPPSLLLSASVP</sequence>
<evidence type="ECO:0000256" key="7">
    <source>
        <dbReference type="ARBA" id="ARBA00023136"/>
    </source>
</evidence>
<accession>A0A6T1XVR9</accession>
<feature type="transmembrane region" description="Helical" evidence="9">
    <location>
        <begin position="44"/>
        <end position="64"/>
    </location>
</feature>
<proteinExistence type="inferred from homology"/>
<comment type="subcellular location">
    <subcellularLocation>
        <location evidence="1">Membrane</location>
        <topology evidence="1">Multi-pass membrane protein</topology>
    </subcellularLocation>
</comment>
<dbReference type="GO" id="GO:0034220">
    <property type="term" value="P:monoatomic ion transmembrane transport"/>
    <property type="evidence" value="ECO:0007669"/>
    <property type="project" value="UniProtKB-KW"/>
</dbReference>
<evidence type="ECO:0000256" key="3">
    <source>
        <dbReference type="ARBA" id="ARBA00022448"/>
    </source>
</evidence>
<name>A0A6T1XVR9_9EUGL</name>